<organism evidence="4 5">
    <name type="scientific">Paucibacter sediminis</name>
    <dbReference type="NCBI Taxonomy" id="3019553"/>
    <lineage>
        <taxon>Bacteria</taxon>
        <taxon>Pseudomonadati</taxon>
        <taxon>Pseudomonadota</taxon>
        <taxon>Betaproteobacteria</taxon>
        <taxon>Burkholderiales</taxon>
        <taxon>Sphaerotilaceae</taxon>
        <taxon>Roseateles</taxon>
    </lineage>
</organism>
<dbReference type="Pfam" id="PF10119">
    <property type="entry name" value="MethyTransf_Reg"/>
    <property type="match status" value="1"/>
</dbReference>
<dbReference type="InterPro" id="IPR048976">
    <property type="entry name" value="WHD_PKMT"/>
</dbReference>
<evidence type="ECO:0000259" key="1">
    <source>
        <dbReference type="Pfam" id="PF10119"/>
    </source>
</evidence>
<dbReference type="RefSeq" id="WP_285233760.1">
    <property type="nucleotide sequence ID" value="NZ_CP116346.1"/>
</dbReference>
<dbReference type="SUPFAM" id="SSF53335">
    <property type="entry name" value="S-adenosyl-L-methionine-dependent methyltransferases"/>
    <property type="match status" value="1"/>
</dbReference>
<dbReference type="InterPro" id="IPR018773">
    <property type="entry name" value="MeTrfase_reg_dom_prd"/>
</dbReference>
<keyword evidence="4" id="KW-0489">Methyltransferase</keyword>
<keyword evidence="5" id="KW-1185">Reference proteome</keyword>
<protein>
    <submittedName>
        <fullName evidence="4">Class I SAM-dependent methyltransferase</fullName>
    </submittedName>
</protein>
<evidence type="ECO:0000259" key="2">
    <source>
        <dbReference type="Pfam" id="PF13649"/>
    </source>
</evidence>
<dbReference type="GO" id="GO:0008168">
    <property type="term" value="F:methyltransferase activity"/>
    <property type="evidence" value="ECO:0007669"/>
    <property type="project" value="UniProtKB-KW"/>
</dbReference>
<dbReference type="GO" id="GO:0032259">
    <property type="term" value="P:methylation"/>
    <property type="evidence" value="ECO:0007669"/>
    <property type="project" value="UniProtKB-KW"/>
</dbReference>
<evidence type="ECO:0000259" key="3">
    <source>
        <dbReference type="Pfam" id="PF21782"/>
    </source>
</evidence>
<feature type="domain" description="Methyltransferase regulatory" evidence="1">
    <location>
        <begin position="212"/>
        <end position="291"/>
    </location>
</feature>
<dbReference type="EMBL" id="CP116346">
    <property type="protein sequence ID" value="WIT12659.1"/>
    <property type="molecule type" value="Genomic_DNA"/>
</dbReference>
<dbReference type="InterPro" id="IPR029063">
    <property type="entry name" value="SAM-dependent_MTases_sf"/>
</dbReference>
<dbReference type="KEGG" id="pais:PFX98_03345"/>
<dbReference type="PANTHER" id="PTHR43667:SF2">
    <property type="entry name" value="FATTY ACID C-METHYL TRANSFERASE"/>
    <property type="match status" value="1"/>
</dbReference>
<keyword evidence="4" id="KW-0808">Transferase</keyword>
<feature type="domain" description="Methyltransferase" evidence="2">
    <location>
        <begin position="43"/>
        <end position="139"/>
    </location>
</feature>
<dbReference type="Pfam" id="PF13649">
    <property type="entry name" value="Methyltransf_25"/>
    <property type="match status" value="1"/>
</dbReference>
<dbReference type="InterPro" id="IPR041698">
    <property type="entry name" value="Methyltransf_25"/>
</dbReference>
<sequence>MDQDSYDRLPYPGNPYPDTHIAHLHSLGCWFGLRPAPPEQCRVLELGCGDGANLAPMAAQYPGSQFTGLDLARQPIARAEALGRQIGLQNAAWLAADLCDWQHQGPYDYIIVHGLYSWVPAAVRQALLQLLERALAPQGIAFVSYNCYPGCHRRAQVRELLRYHVEGLDSEQARLSEARALLQLLIGARAETDVAAQAWRRELERAARSSDGALFHDDLAEVNQPFYFHEFLAQAEGAGLQFLAEAELPAMGLHGLSIEARTALGQLDPLAREQYLDFVRERRFRQSLLCRQDLTPNRQPAAGQLAAYHLSADLKLQGELDATAPHSQQTVMRDALQALQAAAPRSLPVPALLASLMQLHAPAHHEAGLLAILYAGLMSGLARLHAQALALPEQVGARPVASAVARAQLRLEPGCDTITTLRHDMLRLDEPIVRELLPLLDGSRDRAALAAALGLDAATLDAHLRKLNDLALFSA</sequence>
<dbReference type="Proteomes" id="UP001177769">
    <property type="component" value="Chromosome"/>
</dbReference>
<gene>
    <name evidence="4" type="ORF">PFX98_03345</name>
</gene>
<proteinExistence type="predicted"/>
<evidence type="ECO:0000313" key="5">
    <source>
        <dbReference type="Proteomes" id="UP001177769"/>
    </source>
</evidence>
<dbReference type="InterPro" id="IPR050723">
    <property type="entry name" value="CFA/CMAS"/>
</dbReference>
<dbReference type="AlphaFoldDB" id="A0AA95NHY4"/>
<reference evidence="4" key="1">
    <citation type="submission" date="2023-01" db="EMBL/GenBank/DDBJ databases">
        <title>Whole genome sequence of Paucibacter sp. S2-9 isolated from pond sediment.</title>
        <authorList>
            <person name="Jung J.Y."/>
        </authorList>
    </citation>
    <scope>NUCLEOTIDE SEQUENCE</scope>
    <source>
        <strain evidence="4">S2-9</strain>
    </source>
</reference>
<evidence type="ECO:0000313" key="4">
    <source>
        <dbReference type="EMBL" id="WIT12659.1"/>
    </source>
</evidence>
<accession>A0AA95NHY4</accession>
<dbReference type="PANTHER" id="PTHR43667">
    <property type="entry name" value="CYCLOPROPANE-FATTY-ACYL-PHOSPHOLIPID SYNTHASE"/>
    <property type="match status" value="1"/>
</dbReference>
<dbReference type="CDD" id="cd02440">
    <property type="entry name" value="AdoMet_MTases"/>
    <property type="match status" value="1"/>
</dbReference>
<name>A0AA95NHY4_9BURK</name>
<feature type="domain" description="PKMT C-terminal winged helix" evidence="3">
    <location>
        <begin position="398"/>
        <end position="453"/>
    </location>
</feature>
<dbReference type="Pfam" id="PF21782">
    <property type="entry name" value="WHD_PKMT"/>
    <property type="match status" value="1"/>
</dbReference>
<dbReference type="Gene3D" id="3.40.50.150">
    <property type="entry name" value="Vaccinia Virus protein VP39"/>
    <property type="match status" value="1"/>
</dbReference>